<dbReference type="EMBL" id="KZ293691">
    <property type="protein sequence ID" value="PBK85298.1"/>
    <property type="molecule type" value="Genomic_DNA"/>
</dbReference>
<evidence type="ECO:0000313" key="9">
    <source>
        <dbReference type="Proteomes" id="UP000217790"/>
    </source>
</evidence>
<dbReference type="Proteomes" id="UP000217790">
    <property type="component" value="Unassembled WGS sequence"/>
</dbReference>
<gene>
    <name evidence="8" type="ORF">ARMGADRAFT_999644</name>
</gene>
<name>A0A2H3D3D8_ARMGA</name>
<reference evidence="9" key="1">
    <citation type="journal article" date="2017" name="Nat. Ecol. Evol.">
        <title>Genome expansion and lineage-specific genetic innovations in the forest pathogenic fungi Armillaria.</title>
        <authorList>
            <person name="Sipos G."/>
            <person name="Prasanna A.N."/>
            <person name="Walter M.C."/>
            <person name="O'Connor E."/>
            <person name="Balint B."/>
            <person name="Krizsan K."/>
            <person name="Kiss B."/>
            <person name="Hess J."/>
            <person name="Varga T."/>
            <person name="Slot J."/>
            <person name="Riley R."/>
            <person name="Boka B."/>
            <person name="Rigling D."/>
            <person name="Barry K."/>
            <person name="Lee J."/>
            <person name="Mihaltcheva S."/>
            <person name="LaButti K."/>
            <person name="Lipzen A."/>
            <person name="Waldron R."/>
            <person name="Moloney N.M."/>
            <person name="Sperisen C."/>
            <person name="Kredics L."/>
            <person name="Vagvoelgyi C."/>
            <person name="Patrignani A."/>
            <person name="Fitzpatrick D."/>
            <person name="Nagy I."/>
            <person name="Doyle S."/>
            <person name="Anderson J.B."/>
            <person name="Grigoriev I.V."/>
            <person name="Gueldener U."/>
            <person name="Muensterkoetter M."/>
            <person name="Nagy L.G."/>
        </authorList>
    </citation>
    <scope>NUCLEOTIDE SEQUENCE [LARGE SCALE GENOMIC DNA]</scope>
    <source>
        <strain evidence="9">Ar21-2</strain>
    </source>
</reference>
<evidence type="ECO:0000256" key="5">
    <source>
        <dbReference type="ARBA" id="ARBA00023128"/>
    </source>
</evidence>
<dbReference type="InParanoid" id="A0A2H3D3D8"/>
<evidence type="ECO:0000256" key="4">
    <source>
        <dbReference type="ARBA" id="ARBA00022946"/>
    </source>
</evidence>
<dbReference type="PANTHER" id="PTHR36091:SF1">
    <property type="entry name" value="ALTERED INHERITANCE OF MITOCHONDRIA PROTEIN 9, MITOCHONDRIAL"/>
    <property type="match status" value="1"/>
</dbReference>
<organism evidence="8 9">
    <name type="scientific">Armillaria gallica</name>
    <name type="common">Bulbous honey fungus</name>
    <name type="synonym">Armillaria bulbosa</name>
    <dbReference type="NCBI Taxonomy" id="47427"/>
    <lineage>
        <taxon>Eukaryota</taxon>
        <taxon>Fungi</taxon>
        <taxon>Dikarya</taxon>
        <taxon>Basidiomycota</taxon>
        <taxon>Agaricomycotina</taxon>
        <taxon>Agaricomycetes</taxon>
        <taxon>Agaricomycetidae</taxon>
        <taxon>Agaricales</taxon>
        <taxon>Marasmiineae</taxon>
        <taxon>Physalacriaceae</taxon>
        <taxon>Armillaria</taxon>
    </lineage>
</organism>
<keyword evidence="4" id="KW-0809">Transit peptide</keyword>
<dbReference type="GO" id="GO:0005739">
    <property type="term" value="C:mitochondrion"/>
    <property type="evidence" value="ECO:0007669"/>
    <property type="project" value="UniProtKB-SubCell"/>
</dbReference>
<evidence type="ECO:0000313" key="8">
    <source>
        <dbReference type="EMBL" id="PBK85298.1"/>
    </source>
</evidence>
<dbReference type="SUPFAM" id="SSF56112">
    <property type="entry name" value="Protein kinase-like (PK-like)"/>
    <property type="match status" value="1"/>
</dbReference>
<dbReference type="InterPro" id="IPR011009">
    <property type="entry name" value="Kinase-like_dom_sf"/>
</dbReference>
<keyword evidence="9" id="KW-1185">Reference proteome</keyword>
<evidence type="ECO:0000256" key="7">
    <source>
        <dbReference type="SAM" id="MobiDB-lite"/>
    </source>
</evidence>
<dbReference type="AlphaFoldDB" id="A0A2H3D3D8"/>
<evidence type="ECO:0000256" key="1">
    <source>
        <dbReference type="ARBA" id="ARBA00004173"/>
    </source>
</evidence>
<evidence type="ECO:0000256" key="6">
    <source>
        <dbReference type="ARBA" id="ARBA00031849"/>
    </source>
</evidence>
<proteinExistence type="inferred from homology"/>
<evidence type="ECO:0000256" key="2">
    <source>
        <dbReference type="ARBA" id="ARBA00005543"/>
    </source>
</evidence>
<feature type="region of interest" description="Disordered" evidence="7">
    <location>
        <begin position="253"/>
        <end position="273"/>
    </location>
</feature>
<dbReference type="OMA" id="WVRNESY"/>
<protein>
    <recommendedName>
        <fullName evidence="3">Altered inheritance of mitochondria protein 9, mitochondrial</fullName>
    </recommendedName>
    <alternativeName>
        <fullName evidence="6">Found in mitochondrial proteome protein 29</fullName>
    </alternativeName>
</protein>
<dbReference type="OrthoDB" id="2831558at2759"/>
<evidence type="ECO:0000256" key="3">
    <source>
        <dbReference type="ARBA" id="ARBA00016197"/>
    </source>
</evidence>
<keyword evidence="5" id="KW-0496">Mitochondrion</keyword>
<comment type="subcellular location">
    <subcellularLocation>
        <location evidence="1">Mitochondrion</location>
    </subcellularLocation>
</comment>
<dbReference type="PANTHER" id="PTHR36091">
    <property type="entry name" value="ALTERED INHERITANCE OF MITOCHONDRIA PROTEIN 9, MITOCHONDRIAL"/>
    <property type="match status" value="1"/>
</dbReference>
<dbReference type="STRING" id="47427.A0A2H3D3D8"/>
<sequence>MSTLSRGAPHYFDHDGEWLWNSALQRSVRRVKFNVDALRDISSSAVGAQSCIRFETLAQGAYNKLFLLEFDNGAEAVARLPCLLVSNVHISTASEVATMEYVREIVGKPTPRVLAWSDTLESRAAVGSDFILMERINGVSLEDRWLNTFDAEIGVVLKELVFLDARLHQRTFSQIGSLFFKEDVSPELQNRPLYMKEEHNNEPAAEKYRIGPIVDKQYWFNEPIEGDRGPWPDMTSFIQGTCRLALHRAESQAASAVSSHPTPSSLLSRSKPHDLPELRRLSQQCISLAPYLTPSEPALTAPRLTHPDLTRSNVIVAPTGAAHVLSYIDWQGAMTLPYVQGAILPPAILYDGSLIPFPDDPFSMPEMPPDIPPELKEQAELELRLAKRHQLTSSVLLRRSPLRLATACLPHAQLLASLPETALRCYADGPQNLRHLVRELCNAWPFDLSTPAECPVQLTAEDIMRDQEEYPAFMHYQKCRDDFRVHIQCDPDGWMPKGYIDVMRRNWAVAREAWNKEEAGGPFPFQDGLWSFHLT</sequence>
<comment type="similarity">
    <text evidence="2">Belongs to the AIM9 family.</text>
</comment>
<feature type="compositionally biased region" description="Polar residues" evidence="7">
    <location>
        <begin position="253"/>
        <end position="268"/>
    </location>
</feature>
<accession>A0A2H3D3D8</accession>
<dbReference type="InterPro" id="IPR051035">
    <property type="entry name" value="Mito_inheritance_9"/>
</dbReference>